<dbReference type="Proteomes" id="UP000199041">
    <property type="component" value="Unassembled WGS sequence"/>
</dbReference>
<accession>A0A1H3Z4Q0</accession>
<name>A0A1H3Z4Q0_9BACT</name>
<dbReference type="RefSeq" id="WP_091397410.1">
    <property type="nucleotide sequence ID" value="NZ_FNQY01000010.1"/>
</dbReference>
<proteinExistence type="predicted"/>
<protein>
    <submittedName>
        <fullName evidence="1">Uncharacterized protein</fullName>
    </submittedName>
</protein>
<dbReference type="AlphaFoldDB" id="A0A1H3Z4Q0"/>
<sequence>MENQKTELPSEIRINDKKHNRQLRTIVQITNRWLNVLFHESNGLLSNVNWISQLLGDDINDADLPKAVFRELNQNTQKNIYTLRVIQQYIQVLNVVAEKNNQPNDYIILNKALLLTTVPRLEPETVSFGTSSIEVTRTFARVLSFLLQKLIDHISAFQDRDSQLHITLYLNQEDLFYVRIEGSASFWHHELWENGIFELNEPVTTHSDHWPKVMFYELLSMVGGKVLSGFNGQRDFTSRTKKPKLASELINKEISGNYLAFCLPLNL</sequence>
<organism evidence="1 2">
    <name type="scientific">Arachidicoccus rhizosphaerae</name>
    <dbReference type="NCBI Taxonomy" id="551991"/>
    <lineage>
        <taxon>Bacteria</taxon>
        <taxon>Pseudomonadati</taxon>
        <taxon>Bacteroidota</taxon>
        <taxon>Chitinophagia</taxon>
        <taxon>Chitinophagales</taxon>
        <taxon>Chitinophagaceae</taxon>
        <taxon>Arachidicoccus</taxon>
    </lineage>
</organism>
<evidence type="ECO:0000313" key="1">
    <source>
        <dbReference type="EMBL" id="SEA18640.1"/>
    </source>
</evidence>
<dbReference type="OrthoDB" id="9843427at2"/>
<dbReference type="EMBL" id="FNQY01000010">
    <property type="protein sequence ID" value="SEA18640.1"/>
    <property type="molecule type" value="Genomic_DNA"/>
</dbReference>
<keyword evidence="2" id="KW-1185">Reference proteome</keyword>
<evidence type="ECO:0000313" key="2">
    <source>
        <dbReference type="Proteomes" id="UP000199041"/>
    </source>
</evidence>
<gene>
    <name evidence="1" type="ORF">SAMN05192529_11017</name>
</gene>
<reference evidence="1 2" key="1">
    <citation type="submission" date="2016-10" db="EMBL/GenBank/DDBJ databases">
        <authorList>
            <person name="de Groot N.N."/>
        </authorList>
    </citation>
    <scope>NUCLEOTIDE SEQUENCE [LARGE SCALE GENOMIC DNA]</scope>
    <source>
        <strain evidence="1 2">Vu-144</strain>
    </source>
</reference>